<dbReference type="Proteomes" id="UP000054537">
    <property type="component" value="Unassembled WGS sequence"/>
</dbReference>
<keyword evidence="3" id="KW-1185">Reference proteome</keyword>
<dbReference type="STRING" id="1869.MB27_06690"/>
<evidence type="ECO:0000313" key="2">
    <source>
        <dbReference type="EMBL" id="KHD78241.1"/>
    </source>
</evidence>
<feature type="domain" description="FAD-dependent urate hydroxylase HpyO/Asp monooxygenase CreE-like FAD/NAD(P)-binding" evidence="1">
    <location>
        <begin position="13"/>
        <end position="158"/>
    </location>
</feature>
<comment type="caution">
    <text evidence="2">The sequence shown here is derived from an EMBL/GenBank/DDBJ whole genome shotgun (WGS) entry which is preliminary data.</text>
</comment>
<reference evidence="2 3" key="1">
    <citation type="submission" date="2014-10" db="EMBL/GenBank/DDBJ databases">
        <title>Draft genome sequence of Actinoplanes utahensis NRRL 12052.</title>
        <authorList>
            <person name="Velasco-Bucheli B."/>
            <person name="del Cerro C."/>
            <person name="Hormigo D."/>
            <person name="Garcia J.L."/>
            <person name="Acebal C."/>
            <person name="Arroyo M."/>
            <person name="de la Mata I."/>
        </authorList>
    </citation>
    <scope>NUCLEOTIDE SEQUENCE [LARGE SCALE GENOMIC DNA]</scope>
    <source>
        <strain evidence="2 3">NRRL 12052</strain>
    </source>
</reference>
<name>A0A0A6US31_ACTUT</name>
<protein>
    <recommendedName>
        <fullName evidence="1">FAD-dependent urate hydroxylase HpyO/Asp monooxygenase CreE-like FAD/NAD(P)-binding domain-containing protein</fullName>
    </recommendedName>
</protein>
<dbReference type="PANTHER" id="PTHR40254:SF1">
    <property type="entry name" value="BLR0577 PROTEIN"/>
    <property type="match status" value="1"/>
</dbReference>
<dbReference type="Pfam" id="PF13454">
    <property type="entry name" value="NAD_binding_9"/>
    <property type="match status" value="1"/>
</dbReference>
<accession>A0A0A6US31</accession>
<evidence type="ECO:0000259" key="1">
    <source>
        <dbReference type="Pfam" id="PF13454"/>
    </source>
</evidence>
<dbReference type="InterPro" id="IPR036188">
    <property type="entry name" value="FAD/NAD-bd_sf"/>
</dbReference>
<proteinExistence type="predicted"/>
<dbReference type="eggNOG" id="COG4529">
    <property type="taxonomic scope" value="Bacteria"/>
</dbReference>
<evidence type="ECO:0000313" key="3">
    <source>
        <dbReference type="Proteomes" id="UP000054537"/>
    </source>
</evidence>
<dbReference type="Gene3D" id="3.50.50.60">
    <property type="entry name" value="FAD/NAD(P)-binding domain"/>
    <property type="match status" value="1"/>
</dbReference>
<dbReference type="InterPro" id="IPR052189">
    <property type="entry name" value="L-asp_N-monooxygenase_NS-form"/>
</dbReference>
<dbReference type="AlphaFoldDB" id="A0A0A6US31"/>
<organism evidence="2 3">
    <name type="scientific">Actinoplanes utahensis</name>
    <dbReference type="NCBI Taxonomy" id="1869"/>
    <lineage>
        <taxon>Bacteria</taxon>
        <taxon>Bacillati</taxon>
        <taxon>Actinomycetota</taxon>
        <taxon>Actinomycetes</taxon>
        <taxon>Micromonosporales</taxon>
        <taxon>Micromonosporaceae</taxon>
        <taxon>Actinoplanes</taxon>
    </lineage>
</organism>
<dbReference type="PANTHER" id="PTHR40254">
    <property type="entry name" value="BLR0577 PROTEIN"/>
    <property type="match status" value="1"/>
</dbReference>
<dbReference type="SUPFAM" id="SSF51905">
    <property type="entry name" value="FAD/NAD(P)-binding domain"/>
    <property type="match status" value="1"/>
</dbReference>
<gene>
    <name evidence="2" type="ORF">MB27_06690</name>
</gene>
<sequence length="447" mass="46975">MAAPTEYSPGTVAVIGGGAAGSLTAAAIARDPAWRTVLISPEERPGRGVAYGTAEPWHLLNSRAVAMSADPDDPGHLLRWCHERGLPADAATFLPRTWYGEYLADHFRSAAGSRLTHHRATATGVRRTAPASPGGGYVVTDDTGAEIRVDHVVLALGNPPPCVPSAVSATARRDVAFVADPWAPGALGAVPADEPVLLLGTGLTAVDVALTLTRDGRTVPIDALSRRGLPPLAHPARPAPAVTLDLPSSPILAPLVRRVREAIADGADWTAVIDHVRTQSDRLWAALEPDAQERFLRHLQRYWEVHRHRMAPPIAARIAGLRSQGLLNLRRGHLTSIEPDPRGGLLVHLHGEPPKRYGAVITCTGPGPLPCSAGPLLAGLIRDGLVRTGPHGLGIETDPDGRAGPGLWLAGPLRRGLLWESTAVPEIRGQAARLAAALPARASVAAG</sequence>
<dbReference type="PRINTS" id="PR00368">
    <property type="entry name" value="FADPNR"/>
</dbReference>
<dbReference type="InterPro" id="IPR038732">
    <property type="entry name" value="HpyO/CreE_NAD-binding"/>
</dbReference>
<dbReference type="EMBL" id="JRTT01000006">
    <property type="protein sequence ID" value="KHD78241.1"/>
    <property type="molecule type" value="Genomic_DNA"/>
</dbReference>